<comment type="caution">
    <text evidence="7">The sequence shown here is derived from an EMBL/GenBank/DDBJ whole genome shotgun (WGS) entry which is preliminary data.</text>
</comment>
<dbReference type="InterPro" id="IPR053009">
    <property type="entry name" value="Xanthocillin_Biosynth-Assoc"/>
</dbReference>
<dbReference type="GO" id="GO:0016020">
    <property type="term" value="C:membrane"/>
    <property type="evidence" value="ECO:0007669"/>
    <property type="project" value="UniProtKB-SubCell"/>
</dbReference>
<comment type="subcellular location">
    <subcellularLocation>
        <location evidence="1">Membrane</location>
    </subcellularLocation>
</comment>
<feature type="transmembrane region" description="Helical" evidence="5">
    <location>
        <begin position="15"/>
        <end position="35"/>
    </location>
</feature>
<accession>A0A8H3EKN0</accession>
<dbReference type="OrthoDB" id="1641132at2759"/>
<dbReference type="AlphaFoldDB" id="A0A8H3EKN0"/>
<organism evidence="7 8">
    <name type="scientific">Imshaugia aleurites</name>
    <dbReference type="NCBI Taxonomy" id="172621"/>
    <lineage>
        <taxon>Eukaryota</taxon>
        <taxon>Fungi</taxon>
        <taxon>Dikarya</taxon>
        <taxon>Ascomycota</taxon>
        <taxon>Pezizomycotina</taxon>
        <taxon>Lecanoromycetes</taxon>
        <taxon>OSLEUM clade</taxon>
        <taxon>Lecanoromycetidae</taxon>
        <taxon>Lecanorales</taxon>
        <taxon>Lecanorineae</taxon>
        <taxon>Parmeliaceae</taxon>
        <taxon>Imshaugia</taxon>
    </lineage>
</organism>
<evidence type="ECO:0000313" key="7">
    <source>
        <dbReference type="EMBL" id="CAF9908891.1"/>
    </source>
</evidence>
<keyword evidence="3 5" id="KW-1133">Transmembrane helix</keyword>
<evidence type="ECO:0000256" key="3">
    <source>
        <dbReference type="ARBA" id="ARBA00022989"/>
    </source>
</evidence>
<protein>
    <recommendedName>
        <fullName evidence="6">TMEM205-like domain-containing protein</fullName>
    </recommendedName>
</protein>
<evidence type="ECO:0000256" key="5">
    <source>
        <dbReference type="SAM" id="Phobius"/>
    </source>
</evidence>
<evidence type="ECO:0000256" key="2">
    <source>
        <dbReference type="ARBA" id="ARBA00022692"/>
    </source>
</evidence>
<evidence type="ECO:0000256" key="4">
    <source>
        <dbReference type="ARBA" id="ARBA00023136"/>
    </source>
</evidence>
<keyword evidence="2 5" id="KW-0812">Transmembrane</keyword>
<keyword evidence="8" id="KW-1185">Reference proteome</keyword>
<dbReference type="Proteomes" id="UP000664534">
    <property type="component" value="Unassembled WGS sequence"/>
</dbReference>
<feature type="transmembrane region" description="Helical" evidence="5">
    <location>
        <begin position="100"/>
        <end position="121"/>
    </location>
</feature>
<reference evidence="7" key="1">
    <citation type="submission" date="2021-03" db="EMBL/GenBank/DDBJ databases">
        <authorList>
            <person name="Tagirdzhanova G."/>
        </authorList>
    </citation>
    <scope>NUCLEOTIDE SEQUENCE</scope>
</reference>
<feature type="transmembrane region" description="Helical" evidence="5">
    <location>
        <begin position="47"/>
        <end position="71"/>
    </location>
</feature>
<evidence type="ECO:0000259" key="6">
    <source>
        <dbReference type="Pfam" id="PF13664"/>
    </source>
</evidence>
<feature type="transmembrane region" description="Helical" evidence="5">
    <location>
        <begin position="162"/>
        <end position="182"/>
    </location>
</feature>
<feature type="domain" description="TMEM205-like" evidence="6">
    <location>
        <begin position="17"/>
        <end position="133"/>
    </location>
</feature>
<name>A0A8H3EKN0_9LECA</name>
<gene>
    <name evidence="7" type="ORF">IMSHALPRED_007530</name>
</gene>
<sequence>MPDLSILYSPAPYHIISYGTLLGSSIYQSFINGIVSYRALPRPQFATLQAALTPVYFALQTALPVLMALTYPGLKSPSPLGATTTEPSSLTGFLQESNRWTVLAPIVTIFALNAANLLWAGPVTTRIMKERKHQETRDGKKYHEAGPQSKEMQRLNKAFGRMHGVSALTNLVGLGVTVWYGVLLAERLQ</sequence>
<evidence type="ECO:0000256" key="1">
    <source>
        <dbReference type="ARBA" id="ARBA00004370"/>
    </source>
</evidence>
<dbReference type="PANTHER" id="PTHR23241:SF106">
    <property type="entry name" value="DUF4149 DOMAIN-CONTAINING PROTEIN"/>
    <property type="match status" value="1"/>
</dbReference>
<evidence type="ECO:0000313" key="8">
    <source>
        <dbReference type="Proteomes" id="UP000664534"/>
    </source>
</evidence>
<dbReference type="Pfam" id="PF13664">
    <property type="entry name" value="DUF4149"/>
    <property type="match status" value="1"/>
</dbReference>
<keyword evidence="4 5" id="KW-0472">Membrane</keyword>
<dbReference type="PANTHER" id="PTHR23241">
    <property type="entry name" value="LATE EMBRYOGENESIS ABUNDANT PLANTS LEA-RELATED"/>
    <property type="match status" value="1"/>
</dbReference>
<proteinExistence type="predicted"/>
<dbReference type="InterPro" id="IPR025423">
    <property type="entry name" value="TMEM205-like"/>
</dbReference>
<dbReference type="EMBL" id="CAJPDT010000005">
    <property type="protein sequence ID" value="CAF9908891.1"/>
    <property type="molecule type" value="Genomic_DNA"/>
</dbReference>